<feature type="region of interest" description="Disordered" evidence="1">
    <location>
        <begin position="37"/>
        <end position="72"/>
    </location>
</feature>
<dbReference type="OrthoDB" id="10622303at2759"/>
<feature type="region of interest" description="Disordered" evidence="1">
    <location>
        <begin position="82"/>
        <end position="101"/>
    </location>
</feature>
<accession>A0A4Y7SPQ1</accession>
<dbReference type="EMBL" id="QPFP01000073">
    <property type="protein sequence ID" value="TEB23853.1"/>
    <property type="molecule type" value="Genomic_DNA"/>
</dbReference>
<evidence type="ECO:0000256" key="1">
    <source>
        <dbReference type="SAM" id="MobiDB-lite"/>
    </source>
</evidence>
<keyword evidence="3" id="KW-1185">Reference proteome</keyword>
<comment type="caution">
    <text evidence="2">The sequence shown here is derived from an EMBL/GenBank/DDBJ whole genome shotgun (WGS) entry which is preliminary data.</text>
</comment>
<dbReference type="Proteomes" id="UP000298030">
    <property type="component" value="Unassembled WGS sequence"/>
</dbReference>
<reference evidence="2 3" key="1">
    <citation type="journal article" date="2019" name="Nat. Ecol. Evol.">
        <title>Megaphylogeny resolves global patterns of mushroom evolution.</title>
        <authorList>
            <person name="Varga T."/>
            <person name="Krizsan K."/>
            <person name="Foldi C."/>
            <person name="Dima B."/>
            <person name="Sanchez-Garcia M."/>
            <person name="Sanchez-Ramirez S."/>
            <person name="Szollosi G.J."/>
            <person name="Szarkandi J.G."/>
            <person name="Papp V."/>
            <person name="Albert L."/>
            <person name="Andreopoulos W."/>
            <person name="Angelini C."/>
            <person name="Antonin V."/>
            <person name="Barry K.W."/>
            <person name="Bougher N.L."/>
            <person name="Buchanan P."/>
            <person name="Buyck B."/>
            <person name="Bense V."/>
            <person name="Catcheside P."/>
            <person name="Chovatia M."/>
            <person name="Cooper J."/>
            <person name="Damon W."/>
            <person name="Desjardin D."/>
            <person name="Finy P."/>
            <person name="Geml J."/>
            <person name="Haridas S."/>
            <person name="Hughes K."/>
            <person name="Justo A."/>
            <person name="Karasinski D."/>
            <person name="Kautmanova I."/>
            <person name="Kiss B."/>
            <person name="Kocsube S."/>
            <person name="Kotiranta H."/>
            <person name="LaButti K.M."/>
            <person name="Lechner B.E."/>
            <person name="Liimatainen K."/>
            <person name="Lipzen A."/>
            <person name="Lukacs Z."/>
            <person name="Mihaltcheva S."/>
            <person name="Morgado L.N."/>
            <person name="Niskanen T."/>
            <person name="Noordeloos M.E."/>
            <person name="Ohm R.A."/>
            <person name="Ortiz-Santana B."/>
            <person name="Ovrebo C."/>
            <person name="Racz N."/>
            <person name="Riley R."/>
            <person name="Savchenko A."/>
            <person name="Shiryaev A."/>
            <person name="Soop K."/>
            <person name="Spirin V."/>
            <person name="Szebenyi C."/>
            <person name="Tomsovsky M."/>
            <person name="Tulloss R.E."/>
            <person name="Uehling J."/>
            <person name="Grigoriev I.V."/>
            <person name="Vagvolgyi C."/>
            <person name="Papp T."/>
            <person name="Martin F.M."/>
            <person name="Miettinen O."/>
            <person name="Hibbett D.S."/>
            <person name="Nagy L.G."/>
        </authorList>
    </citation>
    <scope>NUCLEOTIDE SEQUENCE [LARGE SCALE GENOMIC DNA]</scope>
    <source>
        <strain evidence="2 3">FP101781</strain>
    </source>
</reference>
<gene>
    <name evidence="2" type="ORF">FA13DRAFT_1715085</name>
</gene>
<dbReference type="AlphaFoldDB" id="A0A4Y7SPQ1"/>
<organism evidence="2 3">
    <name type="scientific">Coprinellus micaceus</name>
    <name type="common">Glistening ink-cap mushroom</name>
    <name type="synonym">Coprinus micaceus</name>
    <dbReference type="NCBI Taxonomy" id="71717"/>
    <lineage>
        <taxon>Eukaryota</taxon>
        <taxon>Fungi</taxon>
        <taxon>Dikarya</taxon>
        <taxon>Basidiomycota</taxon>
        <taxon>Agaricomycotina</taxon>
        <taxon>Agaricomycetes</taxon>
        <taxon>Agaricomycetidae</taxon>
        <taxon>Agaricales</taxon>
        <taxon>Agaricineae</taxon>
        <taxon>Psathyrellaceae</taxon>
        <taxon>Coprinellus</taxon>
    </lineage>
</organism>
<sequence length="130" mass="14278">MTSDTGNRTPGYRVRGDNVSHYTISDCLGAIVPVTCPSKPKGTPREMFTTDGRLYAPTTANGRRPTGLSTADTRRIADRFLEGSRGEASEDGQTLPIPSDPVQWLREEADMMRWIEEPESALSASIHPEL</sequence>
<evidence type="ECO:0000313" key="2">
    <source>
        <dbReference type="EMBL" id="TEB23853.1"/>
    </source>
</evidence>
<protein>
    <submittedName>
        <fullName evidence="2">Uncharacterized protein</fullName>
    </submittedName>
</protein>
<evidence type="ECO:0000313" key="3">
    <source>
        <dbReference type="Proteomes" id="UP000298030"/>
    </source>
</evidence>
<proteinExistence type="predicted"/>
<name>A0A4Y7SPQ1_COPMI</name>